<dbReference type="PANTHER" id="PTHR38398:SF1">
    <property type="entry name" value="EXPRESSED PROTEIN"/>
    <property type="match status" value="1"/>
</dbReference>
<accession>A0AAV3NX14</accession>
<evidence type="ECO:0000313" key="2">
    <source>
        <dbReference type="Proteomes" id="UP001454036"/>
    </source>
</evidence>
<dbReference type="Proteomes" id="UP001454036">
    <property type="component" value="Unassembled WGS sequence"/>
</dbReference>
<comment type="caution">
    <text evidence="1">The sequence shown here is derived from an EMBL/GenBank/DDBJ whole genome shotgun (WGS) entry which is preliminary data.</text>
</comment>
<dbReference type="EMBL" id="BAABME010015705">
    <property type="protein sequence ID" value="GAA0142565.1"/>
    <property type="molecule type" value="Genomic_DNA"/>
</dbReference>
<evidence type="ECO:0000313" key="1">
    <source>
        <dbReference type="EMBL" id="GAA0142565.1"/>
    </source>
</evidence>
<sequence>MVSRVEEAITKVSQNKCPQQQQKHQQLGQCNKGKARKLFKRSSSNIEEDGLSSAILYLACIAYTTTPSCPPC</sequence>
<protein>
    <submittedName>
        <fullName evidence="1">Uncharacterized protein</fullName>
    </submittedName>
</protein>
<reference evidence="1 2" key="1">
    <citation type="submission" date="2024-01" db="EMBL/GenBank/DDBJ databases">
        <title>The complete chloroplast genome sequence of Lithospermum erythrorhizon: insights into the phylogenetic relationship among Boraginaceae species and the maternal lineages of purple gromwells.</title>
        <authorList>
            <person name="Okada T."/>
            <person name="Watanabe K."/>
        </authorList>
    </citation>
    <scope>NUCLEOTIDE SEQUENCE [LARGE SCALE GENOMIC DNA]</scope>
</reference>
<gene>
    <name evidence="1" type="ORF">LIER_35593</name>
</gene>
<keyword evidence="2" id="KW-1185">Reference proteome</keyword>
<organism evidence="1 2">
    <name type="scientific">Lithospermum erythrorhizon</name>
    <name type="common">Purple gromwell</name>
    <name type="synonym">Lithospermum officinale var. erythrorhizon</name>
    <dbReference type="NCBI Taxonomy" id="34254"/>
    <lineage>
        <taxon>Eukaryota</taxon>
        <taxon>Viridiplantae</taxon>
        <taxon>Streptophyta</taxon>
        <taxon>Embryophyta</taxon>
        <taxon>Tracheophyta</taxon>
        <taxon>Spermatophyta</taxon>
        <taxon>Magnoliopsida</taxon>
        <taxon>eudicotyledons</taxon>
        <taxon>Gunneridae</taxon>
        <taxon>Pentapetalae</taxon>
        <taxon>asterids</taxon>
        <taxon>lamiids</taxon>
        <taxon>Boraginales</taxon>
        <taxon>Boraginaceae</taxon>
        <taxon>Boraginoideae</taxon>
        <taxon>Lithospermeae</taxon>
        <taxon>Lithospermum</taxon>
    </lineage>
</organism>
<name>A0AAV3NX14_LITER</name>
<proteinExistence type="predicted"/>
<dbReference type="AlphaFoldDB" id="A0AAV3NX14"/>
<dbReference type="PANTHER" id="PTHR38398">
    <property type="entry name" value="EXPRESSED PROTEIN"/>
    <property type="match status" value="1"/>
</dbReference>